<name>U9U031_RHIID</name>
<dbReference type="HOGENOM" id="CLU_1744980_0_0_1"/>
<evidence type="ECO:0000313" key="1">
    <source>
        <dbReference type="EMBL" id="ESA13007.1"/>
    </source>
</evidence>
<reference evidence="1" key="1">
    <citation type="submission" date="2013-07" db="EMBL/GenBank/DDBJ databases">
        <title>The genome of an arbuscular mycorrhizal fungus provides insights into the evolution of the oldest plant symbiosis.</title>
        <authorList>
            <consortium name="DOE Joint Genome Institute"/>
            <person name="Tisserant E."/>
            <person name="Malbreil M."/>
            <person name="Kuo A."/>
            <person name="Kohler A."/>
            <person name="Symeonidi A."/>
            <person name="Balestrini R."/>
            <person name="Charron P."/>
            <person name="Duensing N."/>
            <person name="Frei-dit-Frey N."/>
            <person name="Gianinazzi-Pearson V."/>
            <person name="Gilbert B."/>
            <person name="Handa Y."/>
            <person name="Hijri M."/>
            <person name="Kaul R."/>
            <person name="Kawaguchi M."/>
            <person name="Krajinski F."/>
            <person name="Lammers P."/>
            <person name="Lapierre D."/>
            <person name="Masclaux F.G."/>
            <person name="Murat C."/>
            <person name="Morin E."/>
            <person name="Ndikumana S."/>
            <person name="Pagni M."/>
            <person name="Petitpierre D."/>
            <person name="Requena N."/>
            <person name="Rosikiewicz P."/>
            <person name="Riley R."/>
            <person name="Saito K."/>
            <person name="San Clemente H."/>
            <person name="Shapiro H."/>
            <person name="van Tuinen D."/>
            <person name="Becard G."/>
            <person name="Bonfante P."/>
            <person name="Paszkowski U."/>
            <person name="Shachar-Hill Y."/>
            <person name="Young J.P."/>
            <person name="Sanders I.R."/>
            <person name="Henrissat B."/>
            <person name="Rensing S.A."/>
            <person name="Grigoriev I.V."/>
            <person name="Corradi N."/>
            <person name="Roux C."/>
            <person name="Martin F."/>
        </authorList>
    </citation>
    <scope>NUCLEOTIDE SEQUENCE</scope>
    <source>
        <strain evidence="1">DAOM 197198</strain>
    </source>
</reference>
<sequence>NDSEESPRLSKKLKIDNDKDEYVAKFDLLIIVDIQNDYEREFTQQRSNIGTNGRVTEIYKRNKCLFGRQRNKSCNMEFLELLVKVKTLKYGGEFVLRIKKANQKGVDVLNLVRFNMNWNVRHQKSYMNYMRYNHNPDCAKFLPENLSPKP</sequence>
<organism evidence="1">
    <name type="scientific">Rhizophagus irregularis (strain DAOM 181602 / DAOM 197198 / MUCL 43194)</name>
    <name type="common">Arbuscular mycorrhizal fungus</name>
    <name type="synonym">Glomus intraradices</name>
    <dbReference type="NCBI Taxonomy" id="747089"/>
    <lineage>
        <taxon>Eukaryota</taxon>
        <taxon>Fungi</taxon>
        <taxon>Fungi incertae sedis</taxon>
        <taxon>Mucoromycota</taxon>
        <taxon>Glomeromycotina</taxon>
        <taxon>Glomeromycetes</taxon>
        <taxon>Glomerales</taxon>
        <taxon>Glomeraceae</taxon>
        <taxon>Rhizophagus</taxon>
    </lineage>
</organism>
<accession>U9U031</accession>
<dbReference type="AlphaFoldDB" id="U9U031"/>
<dbReference type="EMBL" id="KI284328">
    <property type="protein sequence ID" value="ESA13007.1"/>
    <property type="molecule type" value="Genomic_DNA"/>
</dbReference>
<protein>
    <submittedName>
        <fullName evidence="1">Uncharacterized protein</fullName>
    </submittedName>
</protein>
<proteinExistence type="predicted"/>
<feature type="non-terminal residue" evidence="1">
    <location>
        <position position="1"/>
    </location>
</feature>
<gene>
    <name evidence="1" type="ORF">GLOINDRAFT_96076</name>
</gene>